<reference evidence="1 2" key="1">
    <citation type="submission" date="2020-02" db="EMBL/GenBank/DDBJ databases">
        <authorList>
            <person name="Kim M.K."/>
        </authorList>
    </citation>
    <scope>NUCLEOTIDE SEQUENCE [LARGE SCALE GENOMIC DNA]</scope>
    <source>
        <strain evidence="1 2">17J57-3</strain>
    </source>
</reference>
<proteinExistence type="predicted"/>
<dbReference type="Pfam" id="PF17269">
    <property type="entry name" value="DUF5335"/>
    <property type="match status" value="1"/>
</dbReference>
<name>A0A6B3SX88_9BURK</name>
<sequence>MSSTQLNKSEWSGYFDRVSKAINGEQAEIEVASLALGNQIEANWLPLYGITYDPKSDVLEVVLEGLDHLIHRPLTVYVEADADGLSSMLVNDGDTQQLVRFRKPLQLHS</sequence>
<dbReference type="RefSeq" id="WP_163964499.1">
    <property type="nucleotide sequence ID" value="NZ_JAAIVB010000048.1"/>
</dbReference>
<comment type="caution">
    <text evidence="1">The sequence shown here is derived from an EMBL/GenBank/DDBJ whole genome shotgun (WGS) entry which is preliminary data.</text>
</comment>
<gene>
    <name evidence="1" type="ORF">G3574_14815</name>
</gene>
<protein>
    <submittedName>
        <fullName evidence="1">Uncharacterized protein</fullName>
    </submittedName>
</protein>
<evidence type="ECO:0000313" key="2">
    <source>
        <dbReference type="Proteomes" id="UP000482155"/>
    </source>
</evidence>
<dbReference type="InterPro" id="IPR035223">
    <property type="entry name" value="DUF5335"/>
</dbReference>
<dbReference type="AlphaFoldDB" id="A0A6B3SX88"/>
<accession>A0A6B3SX88</accession>
<dbReference type="EMBL" id="JAAIVB010000048">
    <property type="protein sequence ID" value="NEX62359.1"/>
    <property type="molecule type" value="Genomic_DNA"/>
</dbReference>
<dbReference type="Proteomes" id="UP000482155">
    <property type="component" value="Unassembled WGS sequence"/>
</dbReference>
<organism evidence="1 2">
    <name type="scientific">Noviherbaspirillum galbum</name>
    <dbReference type="NCBI Taxonomy" id="2709383"/>
    <lineage>
        <taxon>Bacteria</taxon>
        <taxon>Pseudomonadati</taxon>
        <taxon>Pseudomonadota</taxon>
        <taxon>Betaproteobacteria</taxon>
        <taxon>Burkholderiales</taxon>
        <taxon>Oxalobacteraceae</taxon>
        <taxon>Noviherbaspirillum</taxon>
    </lineage>
</organism>
<keyword evidence="2" id="KW-1185">Reference proteome</keyword>
<evidence type="ECO:0000313" key="1">
    <source>
        <dbReference type="EMBL" id="NEX62359.1"/>
    </source>
</evidence>